<dbReference type="Gene3D" id="3.60.15.10">
    <property type="entry name" value="Ribonuclease Z/Hydroxyacylglutathione hydrolase-like"/>
    <property type="match status" value="1"/>
</dbReference>
<dbReference type="GO" id="GO:0016787">
    <property type="term" value="F:hydrolase activity"/>
    <property type="evidence" value="ECO:0007669"/>
    <property type="project" value="UniProtKB-KW"/>
</dbReference>
<dbReference type="InterPro" id="IPR001279">
    <property type="entry name" value="Metallo-B-lactamas"/>
</dbReference>
<keyword evidence="2" id="KW-0378">Hydrolase</keyword>
<dbReference type="SUPFAM" id="SSF56281">
    <property type="entry name" value="Metallo-hydrolase/oxidoreductase"/>
    <property type="match status" value="1"/>
</dbReference>
<evidence type="ECO:0000313" key="2">
    <source>
        <dbReference type="EMBL" id="QJY48022.1"/>
    </source>
</evidence>
<sequence length="220" mass="23470">MPTSDHPTLQPVGDGVFATPPAPLPYGQDLQVRAFVLQRPAGNLVIYNAPGLTAAAEDVDRLGGAVRQILGHGHEAMFGPQRISAPLHVHERDEAETARSMPVDGTFAHRHTLDGDVEIVPTPGHTPGATAVLFDSGAHRYLFTGDTLWDDHGRWSAVVLGGSDRAAYLESLAVLRDLDFDVLVPWGAVAGAPATGWTDRRQARARIDAVIARVRAGGRS</sequence>
<dbReference type="SMART" id="SM00849">
    <property type="entry name" value="Lactamase_B"/>
    <property type="match status" value="1"/>
</dbReference>
<proteinExistence type="predicted"/>
<organism evidence="2 3">
    <name type="scientific">Pseudonocardia broussonetiae</name>
    <dbReference type="NCBI Taxonomy" id="2736640"/>
    <lineage>
        <taxon>Bacteria</taxon>
        <taxon>Bacillati</taxon>
        <taxon>Actinomycetota</taxon>
        <taxon>Actinomycetes</taxon>
        <taxon>Pseudonocardiales</taxon>
        <taxon>Pseudonocardiaceae</taxon>
        <taxon>Pseudonocardia</taxon>
    </lineage>
</organism>
<feature type="domain" description="Metallo-beta-lactamase" evidence="1">
    <location>
        <begin position="31"/>
        <end position="186"/>
    </location>
</feature>
<name>A0A6M6JN19_9PSEU</name>
<dbReference type="Pfam" id="PF00753">
    <property type="entry name" value="Lactamase_B"/>
    <property type="match status" value="1"/>
</dbReference>
<evidence type="ECO:0000313" key="3">
    <source>
        <dbReference type="Proteomes" id="UP000505377"/>
    </source>
</evidence>
<dbReference type="PANTHER" id="PTHR42773:SF1">
    <property type="entry name" value="METALLO-BETA-LACTAMASE FAMILY PROTEIN"/>
    <property type="match status" value="1"/>
</dbReference>
<dbReference type="Proteomes" id="UP000505377">
    <property type="component" value="Chromosome"/>
</dbReference>
<dbReference type="KEGG" id="pbro:HOP40_21310"/>
<dbReference type="RefSeq" id="WP_172161267.1">
    <property type="nucleotide sequence ID" value="NZ_CP053564.1"/>
</dbReference>
<evidence type="ECO:0000259" key="1">
    <source>
        <dbReference type="SMART" id="SM00849"/>
    </source>
</evidence>
<dbReference type="PANTHER" id="PTHR42773">
    <property type="entry name" value="METALLO-BETA-LACTAMASE-RELATED"/>
    <property type="match status" value="1"/>
</dbReference>
<dbReference type="EMBL" id="CP053564">
    <property type="protein sequence ID" value="QJY48022.1"/>
    <property type="molecule type" value="Genomic_DNA"/>
</dbReference>
<keyword evidence="3" id="KW-1185">Reference proteome</keyword>
<gene>
    <name evidence="2" type="ORF">HOP40_21310</name>
</gene>
<dbReference type="AlphaFoldDB" id="A0A6M6JN19"/>
<accession>A0A6M6JN19</accession>
<protein>
    <submittedName>
        <fullName evidence="2">MBL fold metallo-hydrolase</fullName>
    </submittedName>
</protein>
<reference evidence="2 3" key="1">
    <citation type="submission" date="2020-05" db="EMBL/GenBank/DDBJ databases">
        <authorList>
            <person name="Mo P."/>
        </authorList>
    </citation>
    <scope>NUCLEOTIDE SEQUENCE [LARGE SCALE GENOMIC DNA]</scope>
    <source>
        <strain evidence="2 3">Gen01</strain>
    </source>
</reference>
<dbReference type="InterPro" id="IPR036866">
    <property type="entry name" value="RibonucZ/Hydroxyglut_hydro"/>
</dbReference>